<dbReference type="Proteomes" id="UP001600888">
    <property type="component" value="Unassembled WGS sequence"/>
</dbReference>
<accession>A0ABR4ECE0</accession>
<evidence type="ECO:0000313" key="3">
    <source>
        <dbReference type="EMBL" id="KAL2280096.1"/>
    </source>
</evidence>
<dbReference type="EMBL" id="JBAWTH010000069">
    <property type="protein sequence ID" value="KAL2280096.1"/>
    <property type="molecule type" value="Genomic_DNA"/>
</dbReference>
<feature type="region of interest" description="Disordered" evidence="1">
    <location>
        <begin position="400"/>
        <end position="422"/>
    </location>
</feature>
<sequence>MAGNNEIEILHEVEIWPDEDDKEDVKSWGPFANGRAAQVQLELPLSTLYTRQGAGPLSHPHQVLTCTSGDAAVPSIDLPFPPAFRLFLQFRITHAATQHQPPPSSPFPLRLPLSELRVFNWNLCSSLGSLQTSHPSQFTMADIHDDSIVEDSPANTGADVEMAEGLGEDDTTAVAGRSEILNEGESEEQQAPERTSFISYLTSPVVTLIVGAGENETILTAHQALLVLSPFFKDACAQFSDDGSPRQIELPQDDMDAVGCFLEYLYTGDYFPKKIPGQRTLETDPSIPKVDESGEQLLKHARVYTLAEKFQVPNLRTLASSKIHCVNSTAKGEIAYARYVYAYTSEADSTVRAPVANFWANRSHTLRAEAEPEFKSLCLEYPQFGYDVLTRVLDDKLKRESNAKMHPASGSVRKRPRHSSNA</sequence>
<protein>
    <recommendedName>
        <fullName evidence="2">BTB domain-containing protein</fullName>
    </recommendedName>
</protein>
<dbReference type="PANTHER" id="PTHR47843:SF3">
    <property type="entry name" value="BTB DOMAIN-CONTAINING PROTEIN"/>
    <property type="match status" value="1"/>
</dbReference>
<feature type="compositionally biased region" description="Basic residues" evidence="1">
    <location>
        <begin position="412"/>
        <end position="422"/>
    </location>
</feature>
<dbReference type="InterPro" id="IPR000210">
    <property type="entry name" value="BTB/POZ_dom"/>
</dbReference>
<dbReference type="CDD" id="cd18186">
    <property type="entry name" value="BTB_POZ_ZBTB_KLHL-like"/>
    <property type="match status" value="1"/>
</dbReference>
<evidence type="ECO:0000313" key="4">
    <source>
        <dbReference type="Proteomes" id="UP001600888"/>
    </source>
</evidence>
<dbReference type="PANTHER" id="PTHR47843">
    <property type="entry name" value="BTB DOMAIN-CONTAINING PROTEIN-RELATED"/>
    <property type="match status" value="1"/>
</dbReference>
<gene>
    <name evidence="3" type="ORF">FJTKL_12718</name>
</gene>
<keyword evidence="4" id="KW-1185">Reference proteome</keyword>
<name>A0ABR4ECE0_9PEZI</name>
<feature type="domain" description="BTB" evidence="2">
    <location>
        <begin position="204"/>
        <end position="274"/>
    </location>
</feature>
<dbReference type="InterPro" id="IPR011333">
    <property type="entry name" value="SKP1/BTB/POZ_sf"/>
</dbReference>
<evidence type="ECO:0000256" key="1">
    <source>
        <dbReference type="SAM" id="MobiDB-lite"/>
    </source>
</evidence>
<reference evidence="3 4" key="1">
    <citation type="submission" date="2024-03" db="EMBL/GenBank/DDBJ databases">
        <title>A high-quality draft genome sequence of Diaporthe vaccinii, a causative agent of upright dieback and viscid rot disease in cranberry plants.</title>
        <authorList>
            <person name="Sarrasin M."/>
            <person name="Lang B.F."/>
            <person name="Burger G."/>
        </authorList>
    </citation>
    <scope>NUCLEOTIDE SEQUENCE [LARGE SCALE GENOMIC DNA]</scope>
    <source>
        <strain evidence="3 4">IS7</strain>
    </source>
</reference>
<evidence type="ECO:0000259" key="2">
    <source>
        <dbReference type="PROSITE" id="PS50097"/>
    </source>
</evidence>
<dbReference type="SUPFAM" id="SSF54695">
    <property type="entry name" value="POZ domain"/>
    <property type="match status" value="1"/>
</dbReference>
<comment type="caution">
    <text evidence="3">The sequence shown here is derived from an EMBL/GenBank/DDBJ whole genome shotgun (WGS) entry which is preliminary data.</text>
</comment>
<organism evidence="3 4">
    <name type="scientific">Diaporthe vaccinii</name>
    <dbReference type="NCBI Taxonomy" id="105482"/>
    <lineage>
        <taxon>Eukaryota</taxon>
        <taxon>Fungi</taxon>
        <taxon>Dikarya</taxon>
        <taxon>Ascomycota</taxon>
        <taxon>Pezizomycotina</taxon>
        <taxon>Sordariomycetes</taxon>
        <taxon>Sordariomycetidae</taxon>
        <taxon>Diaporthales</taxon>
        <taxon>Diaporthaceae</taxon>
        <taxon>Diaporthe</taxon>
        <taxon>Diaporthe eres species complex</taxon>
    </lineage>
</organism>
<dbReference type="PROSITE" id="PS50097">
    <property type="entry name" value="BTB"/>
    <property type="match status" value="1"/>
</dbReference>
<dbReference type="Pfam" id="PF00651">
    <property type="entry name" value="BTB"/>
    <property type="match status" value="1"/>
</dbReference>
<proteinExistence type="predicted"/>
<dbReference type="Gene3D" id="3.30.710.10">
    <property type="entry name" value="Potassium Channel Kv1.1, Chain A"/>
    <property type="match status" value="1"/>
</dbReference>